<dbReference type="Proteomes" id="UP001157733">
    <property type="component" value="Chromosome"/>
</dbReference>
<dbReference type="InterPro" id="IPR007463">
    <property type="entry name" value="DUF507"/>
</dbReference>
<evidence type="ECO:0008006" key="3">
    <source>
        <dbReference type="Google" id="ProtNLM"/>
    </source>
</evidence>
<protein>
    <recommendedName>
        <fullName evidence="3">DUF507 domain-containing protein</fullName>
    </recommendedName>
</protein>
<proteinExistence type="predicted"/>
<sequence>MKLSREKVNHISKLIVRDFENREEIDYKEDLNDVRLEVARVINEELKIDDKADAEARRIIDSYTTRKLREGTDEWEIMYQKHYDEFFKKHGI</sequence>
<gene>
    <name evidence="1" type="ORF">NSPWAT_1508</name>
</gene>
<dbReference type="Pfam" id="PF04368">
    <property type="entry name" value="DUF507"/>
    <property type="match status" value="1"/>
</dbReference>
<accession>A0ABM9HE62</accession>
<evidence type="ECO:0000313" key="1">
    <source>
        <dbReference type="EMBL" id="CAI2718367.1"/>
    </source>
</evidence>
<keyword evidence="2" id="KW-1185">Reference proteome</keyword>
<organism evidence="1 2">
    <name type="scientific">Nitrospina watsonii</name>
    <dbReference type="NCBI Taxonomy" id="1323948"/>
    <lineage>
        <taxon>Bacteria</taxon>
        <taxon>Pseudomonadati</taxon>
        <taxon>Nitrospinota/Tectimicrobiota group</taxon>
        <taxon>Nitrospinota</taxon>
        <taxon>Nitrospinia</taxon>
        <taxon>Nitrospinales</taxon>
        <taxon>Nitrospinaceae</taxon>
        <taxon>Nitrospina</taxon>
    </lineage>
</organism>
<dbReference type="EMBL" id="OX336137">
    <property type="protein sequence ID" value="CAI2718367.1"/>
    <property type="molecule type" value="Genomic_DNA"/>
</dbReference>
<evidence type="ECO:0000313" key="2">
    <source>
        <dbReference type="Proteomes" id="UP001157733"/>
    </source>
</evidence>
<reference evidence="1 2" key="1">
    <citation type="submission" date="2022-09" db="EMBL/GenBank/DDBJ databases">
        <authorList>
            <person name="Kop L."/>
        </authorList>
    </citation>
    <scope>NUCLEOTIDE SEQUENCE [LARGE SCALE GENOMIC DNA]</scope>
    <source>
        <strain evidence="1 2">347</strain>
    </source>
</reference>
<dbReference type="RefSeq" id="WP_282011267.1">
    <property type="nucleotide sequence ID" value="NZ_OX336137.1"/>
</dbReference>
<name>A0ABM9HE62_9BACT</name>